<feature type="non-terminal residue" evidence="2">
    <location>
        <position position="1"/>
    </location>
</feature>
<protein>
    <recommendedName>
        <fullName evidence="1">VIT domain-containing protein</fullName>
    </recommendedName>
</protein>
<feature type="non-terminal residue" evidence="2">
    <location>
        <position position="89"/>
    </location>
</feature>
<comment type="caution">
    <text evidence="2">The sequence shown here is derived from an EMBL/GenBank/DDBJ whole genome shotgun (WGS) entry which is preliminary data.</text>
</comment>
<proteinExistence type="predicted"/>
<dbReference type="SMART" id="SM00609">
    <property type="entry name" value="VIT"/>
    <property type="match status" value="1"/>
</dbReference>
<organism evidence="2 3">
    <name type="scientific">Cirrhinus mrigala</name>
    <name type="common">Mrigala</name>
    <dbReference type="NCBI Taxonomy" id="683832"/>
    <lineage>
        <taxon>Eukaryota</taxon>
        <taxon>Metazoa</taxon>
        <taxon>Chordata</taxon>
        <taxon>Craniata</taxon>
        <taxon>Vertebrata</taxon>
        <taxon>Euteleostomi</taxon>
        <taxon>Actinopterygii</taxon>
        <taxon>Neopterygii</taxon>
        <taxon>Teleostei</taxon>
        <taxon>Ostariophysi</taxon>
        <taxon>Cypriniformes</taxon>
        <taxon>Cyprinidae</taxon>
        <taxon>Labeoninae</taxon>
        <taxon>Labeonini</taxon>
        <taxon>Cirrhinus</taxon>
    </lineage>
</organism>
<gene>
    <name evidence="2" type="ORF">M9458_023207</name>
</gene>
<feature type="domain" description="VIT" evidence="1">
    <location>
        <begin position="1"/>
        <end position="89"/>
    </location>
</feature>
<dbReference type="InterPro" id="IPR013694">
    <property type="entry name" value="VIT"/>
</dbReference>
<keyword evidence="3" id="KW-1185">Reference proteome</keyword>
<dbReference type="PANTHER" id="PTHR10338">
    <property type="entry name" value="INTER-ALPHA-TRYPSIN INHIBITOR HEAVY CHAIN FAMILY MEMBER"/>
    <property type="match status" value="1"/>
</dbReference>
<evidence type="ECO:0000313" key="2">
    <source>
        <dbReference type="EMBL" id="KAL0180801.1"/>
    </source>
</evidence>
<reference evidence="2 3" key="1">
    <citation type="submission" date="2024-05" db="EMBL/GenBank/DDBJ databases">
        <title>Genome sequencing and assembly of Indian major carp, Cirrhinus mrigala (Hamilton, 1822).</title>
        <authorList>
            <person name="Mohindra V."/>
            <person name="Chowdhury L.M."/>
            <person name="Lal K."/>
            <person name="Jena J.K."/>
        </authorList>
    </citation>
    <scope>NUCLEOTIDE SEQUENCE [LARGE SCALE GENOMIC DNA]</scope>
    <source>
        <strain evidence="2">CM1030</strain>
        <tissue evidence="2">Blood</tissue>
    </source>
</reference>
<dbReference type="PROSITE" id="PS51468">
    <property type="entry name" value="VIT"/>
    <property type="match status" value="1"/>
</dbReference>
<dbReference type="InterPro" id="IPR050934">
    <property type="entry name" value="ITIH"/>
</dbReference>
<evidence type="ECO:0000313" key="3">
    <source>
        <dbReference type="Proteomes" id="UP001529510"/>
    </source>
</evidence>
<dbReference type="PANTHER" id="PTHR10338:SF119">
    <property type="entry name" value="INTER-ALPHA-TRYPSIN INHIBITOR HEAVY CHAIN H4"/>
    <property type="match status" value="1"/>
</dbReference>
<dbReference type="EMBL" id="JAMKFB020000011">
    <property type="protein sequence ID" value="KAL0180801.1"/>
    <property type="molecule type" value="Genomic_DNA"/>
</dbReference>
<evidence type="ECO:0000259" key="1">
    <source>
        <dbReference type="PROSITE" id="PS51468"/>
    </source>
</evidence>
<accession>A0ABD0Q4V2</accession>
<dbReference type="AlphaFoldDB" id="A0ABD0Q4V2"/>
<dbReference type="Pfam" id="PF08487">
    <property type="entry name" value="VIT"/>
    <property type="match status" value="1"/>
</dbReference>
<dbReference type="Proteomes" id="UP001529510">
    <property type="component" value="Unassembled WGS sequence"/>
</dbReference>
<sequence length="89" mass="10027">QQNVDIYSFYINSTVTSRYATTIITSRVANTLNESQEIQFEVKIPKNAFISKFRMVIEGKTYDGVVKEKGEAQQQYNQAVSRGQSAGLV</sequence>
<name>A0ABD0Q4V2_CIRMR</name>